<evidence type="ECO:0000313" key="1">
    <source>
        <dbReference type="EMBL" id="KAI5679785.1"/>
    </source>
</evidence>
<dbReference type="EMBL" id="CM044701">
    <property type="protein sequence ID" value="KAI5679785.1"/>
    <property type="molecule type" value="Genomic_DNA"/>
</dbReference>
<gene>
    <name evidence="1" type="ORF">M9H77_01012</name>
</gene>
<accession>A0ACC0C4H1</accession>
<evidence type="ECO:0000313" key="2">
    <source>
        <dbReference type="Proteomes" id="UP001060085"/>
    </source>
</evidence>
<comment type="caution">
    <text evidence="1">The sequence shown here is derived from an EMBL/GenBank/DDBJ whole genome shotgun (WGS) entry which is preliminary data.</text>
</comment>
<reference evidence="2" key="1">
    <citation type="journal article" date="2023" name="Nat. Plants">
        <title>Single-cell RNA sequencing provides a high-resolution roadmap for understanding the multicellular compartmentation of specialized metabolism.</title>
        <authorList>
            <person name="Sun S."/>
            <person name="Shen X."/>
            <person name="Li Y."/>
            <person name="Li Y."/>
            <person name="Wang S."/>
            <person name="Li R."/>
            <person name="Zhang H."/>
            <person name="Shen G."/>
            <person name="Guo B."/>
            <person name="Wei J."/>
            <person name="Xu J."/>
            <person name="St-Pierre B."/>
            <person name="Chen S."/>
            <person name="Sun C."/>
        </authorList>
    </citation>
    <scope>NUCLEOTIDE SEQUENCE [LARGE SCALE GENOMIC DNA]</scope>
</reference>
<keyword evidence="2" id="KW-1185">Reference proteome</keyword>
<proteinExistence type="predicted"/>
<sequence>MSVVFSIYSFSLVNVICVFHCLISNLFLFENSLDVHSDSRFISIILILYDQKSSNFNLELSVQMKTEIVALVLCLNIGVDPPDVLKVSPCARLECWIDPFSMAPTRALTTIGDALVSQYKQWQLRSNYQIQLDPTVDEVQRFCSTCRRNAGSKRILFHYNGHGVPKPTSNGEIWVFNRGYTQYIPLPIHDLDSWLKAPSVYIFDCHAAAKVITAFMELQDHSSSGSSTSLIQDYILLAACQADESLPQSADFPADLFTSCLTTPIKVSLRWLFSRSLFMDSLSTSLIDELPGSQNDRKTLLGELNWIFTAVTDTIAWNVLPHGN</sequence>
<dbReference type="Proteomes" id="UP001060085">
    <property type="component" value="Linkage Group LG01"/>
</dbReference>
<organism evidence="1 2">
    <name type="scientific">Catharanthus roseus</name>
    <name type="common">Madagascar periwinkle</name>
    <name type="synonym">Vinca rosea</name>
    <dbReference type="NCBI Taxonomy" id="4058"/>
    <lineage>
        <taxon>Eukaryota</taxon>
        <taxon>Viridiplantae</taxon>
        <taxon>Streptophyta</taxon>
        <taxon>Embryophyta</taxon>
        <taxon>Tracheophyta</taxon>
        <taxon>Spermatophyta</taxon>
        <taxon>Magnoliopsida</taxon>
        <taxon>eudicotyledons</taxon>
        <taxon>Gunneridae</taxon>
        <taxon>Pentapetalae</taxon>
        <taxon>asterids</taxon>
        <taxon>lamiids</taxon>
        <taxon>Gentianales</taxon>
        <taxon>Apocynaceae</taxon>
        <taxon>Rauvolfioideae</taxon>
        <taxon>Vinceae</taxon>
        <taxon>Catharanthinae</taxon>
        <taxon>Catharanthus</taxon>
    </lineage>
</organism>
<protein>
    <submittedName>
        <fullName evidence="1">Uncharacterized protein</fullName>
    </submittedName>
</protein>
<name>A0ACC0C4H1_CATRO</name>